<accession>A0A7S1L6U2</accession>
<dbReference type="AlphaFoldDB" id="A0A7S1L6U2"/>
<protein>
    <recommendedName>
        <fullName evidence="6">ATP synthase mitochondrial F1 complex assembly factor 1</fullName>
    </recommendedName>
</protein>
<dbReference type="Pfam" id="PF06644">
    <property type="entry name" value="ATP11"/>
    <property type="match status" value="1"/>
</dbReference>
<evidence type="ECO:0000256" key="1">
    <source>
        <dbReference type="ARBA" id="ARBA00004173"/>
    </source>
</evidence>
<dbReference type="InterPro" id="IPR010591">
    <property type="entry name" value="ATP11"/>
</dbReference>
<proteinExistence type="inferred from homology"/>
<comment type="subcellular location">
    <subcellularLocation>
        <location evidence="1">Mitochondrion</location>
    </subcellularLocation>
</comment>
<dbReference type="PANTHER" id="PTHR13126:SF0">
    <property type="entry name" value="ATP SYNTHASE MITOCHONDRIAL F1 COMPLEX ASSEMBLY FACTOR 1"/>
    <property type="match status" value="1"/>
</dbReference>
<sequence>MASQARVALGTAVAAAARGRRLGLRGAGHPATACLLVADAVSCGSRRTFATEGHFHEFLGSGMAGGARKLGDLAKVPLLQRESPTRVRDIWLERFRDKPTVVAGALSQEEYKALVSNATACPVFLVPVPRGSGYLNLVWQAQRDLFLFQTLESFQAGAGRIDFGVSLFTELLPTHSLALLHGELKTGLLTKEEAARVVRYTREAYMDPSRFAWVQRFNNNPREFDYQEFLSAFRPLERFHTEGS</sequence>
<organism evidence="5">
    <name type="scientific">Alexandrium catenella</name>
    <name type="common">Red tide dinoflagellate</name>
    <name type="synonym">Gonyaulax catenella</name>
    <dbReference type="NCBI Taxonomy" id="2925"/>
    <lineage>
        <taxon>Eukaryota</taxon>
        <taxon>Sar</taxon>
        <taxon>Alveolata</taxon>
        <taxon>Dinophyceae</taxon>
        <taxon>Gonyaulacales</taxon>
        <taxon>Pyrocystaceae</taxon>
        <taxon>Alexandrium</taxon>
    </lineage>
</organism>
<comment type="similarity">
    <text evidence="2">Belongs to the ATP11 family.</text>
</comment>
<name>A0A7S1L6U2_ALECA</name>
<dbReference type="GO" id="GO:0033615">
    <property type="term" value="P:mitochondrial proton-transporting ATP synthase complex assembly"/>
    <property type="evidence" value="ECO:0007669"/>
    <property type="project" value="TreeGrafter"/>
</dbReference>
<reference evidence="5" key="1">
    <citation type="submission" date="2021-01" db="EMBL/GenBank/DDBJ databases">
        <authorList>
            <person name="Corre E."/>
            <person name="Pelletier E."/>
            <person name="Niang G."/>
            <person name="Scheremetjew M."/>
            <person name="Finn R."/>
            <person name="Kale V."/>
            <person name="Holt S."/>
            <person name="Cochrane G."/>
            <person name="Meng A."/>
            <person name="Brown T."/>
            <person name="Cohen L."/>
        </authorList>
    </citation>
    <scope>NUCLEOTIDE SEQUENCE</scope>
    <source>
        <strain evidence="5">OF101</strain>
    </source>
</reference>
<evidence type="ECO:0000313" key="5">
    <source>
        <dbReference type="EMBL" id="CAD9094309.1"/>
    </source>
</evidence>
<keyword evidence="3" id="KW-0809">Transit peptide</keyword>
<dbReference type="PANTHER" id="PTHR13126">
    <property type="entry name" value="CHAPERONE ATP11"/>
    <property type="match status" value="1"/>
</dbReference>
<gene>
    <name evidence="5" type="ORF">ACAT0790_LOCUS4296</name>
</gene>
<evidence type="ECO:0000256" key="3">
    <source>
        <dbReference type="ARBA" id="ARBA00022946"/>
    </source>
</evidence>
<evidence type="ECO:0008006" key="6">
    <source>
        <dbReference type="Google" id="ProtNLM"/>
    </source>
</evidence>
<evidence type="ECO:0000256" key="2">
    <source>
        <dbReference type="ARBA" id="ARBA00009116"/>
    </source>
</evidence>
<evidence type="ECO:0000256" key="4">
    <source>
        <dbReference type="ARBA" id="ARBA00023128"/>
    </source>
</evidence>
<dbReference type="GO" id="GO:0005739">
    <property type="term" value="C:mitochondrion"/>
    <property type="evidence" value="ECO:0007669"/>
    <property type="project" value="UniProtKB-SubCell"/>
</dbReference>
<keyword evidence="4" id="KW-0496">Mitochondrion</keyword>
<dbReference type="EMBL" id="HBGE01007067">
    <property type="protein sequence ID" value="CAD9094309.1"/>
    <property type="molecule type" value="Transcribed_RNA"/>
</dbReference>